<comment type="cofactor">
    <cofactor evidence="1">
        <name>[4Fe-4S] cluster</name>
        <dbReference type="ChEBI" id="CHEBI:49883"/>
    </cofactor>
</comment>
<keyword evidence="5" id="KW-0408">Iron</keyword>
<dbReference type="InterPro" id="IPR038135">
    <property type="entry name" value="Methylthiotransferase_N_sf"/>
</dbReference>
<dbReference type="PROSITE" id="PS01278">
    <property type="entry name" value="MTTASE_RADICAL"/>
    <property type="match status" value="1"/>
</dbReference>
<evidence type="ECO:0000256" key="5">
    <source>
        <dbReference type="ARBA" id="ARBA00023004"/>
    </source>
</evidence>
<proteinExistence type="predicted"/>
<dbReference type="Proteomes" id="UP000425960">
    <property type="component" value="Chromosome"/>
</dbReference>
<dbReference type="GO" id="GO:0005829">
    <property type="term" value="C:cytosol"/>
    <property type="evidence" value="ECO:0007669"/>
    <property type="project" value="TreeGrafter"/>
</dbReference>
<accession>A0A5K7ZN99</accession>
<dbReference type="GO" id="GO:0035599">
    <property type="term" value="F:aspartic acid methylthiotransferase activity"/>
    <property type="evidence" value="ECO:0007669"/>
    <property type="project" value="TreeGrafter"/>
</dbReference>
<dbReference type="InterPro" id="IPR006638">
    <property type="entry name" value="Elp3/MiaA/NifB-like_rSAM"/>
</dbReference>
<evidence type="ECO:0000259" key="7">
    <source>
        <dbReference type="PROSITE" id="PS51449"/>
    </source>
</evidence>
<dbReference type="GO" id="GO:0051539">
    <property type="term" value="F:4 iron, 4 sulfur cluster binding"/>
    <property type="evidence" value="ECO:0007669"/>
    <property type="project" value="UniProtKB-KW"/>
</dbReference>
<dbReference type="Gene3D" id="3.80.30.20">
    <property type="entry name" value="tm_1862 like domain"/>
    <property type="match status" value="1"/>
</dbReference>
<dbReference type="InterPro" id="IPR020612">
    <property type="entry name" value="Methylthiotransferase_CS"/>
</dbReference>
<keyword evidence="6" id="KW-0411">Iron-sulfur</keyword>
<dbReference type="InterPro" id="IPR013848">
    <property type="entry name" value="Methylthiotransferase_N"/>
</dbReference>
<name>A0A5K7ZN99_9BACT</name>
<evidence type="ECO:0000259" key="8">
    <source>
        <dbReference type="PROSITE" id="PS51918"/>
    </source>
</evidence>
<dbReference type="GO" id="GO:0046872">
    <property type="term" value="F:metal ion binding"/>
    <property type="evidence" value="ECO:0007669"/>
    <property type="project" value="UniProtKB-KW"/>
</dbReference>
<evidence type="ECO:0000256" key="4">
    <source>
        <dbReference type="ARBA" id="ARBA00022723"/>
    </source>
</evidence>
<evidence type="ECO:0000256" key="1">
    <source>
        <dbReference type="ARBA" id="ARBA00001966"/>
    </source>
</evidence>
<dbReference type="SUPFAM" id="SSF102114">
    <property type="entry name" value="Radical SAM enzymes"/>
    <property type="match status" value="1"/>
</dbReference>
<dbReference type="CDD" id="cd01335">
    <property type="entry name" value="Radical_SAM"/>
    <property type="match status" value="1"/>
</dbReference>
<evidence type="ECO:0000256" key="6">
    <source>
        <dbReference type="ARBA" id="ARBA00023014"/>
    </source>
</evidence>
<protein>
    <submittedName>
        <fullName evidence="9">Uncharacterized protein</fullName>
    </submittedName>
</protein>
<dbReference type="PANTHER" id="PTHR43837:SF1">
    <property type="entry name" value="RIBOSOMAL PROTEIN US12 METHYLTHIOTRANSFERASE RIMO"/>
    <property type="match status" value="1"/>
</dbReference>
<dbReference type="PROSITE" id="PS51918">
    <property type="entry name" value="RADICAL_SAM"/>
    <property type="match status" value="1"/>
</dbReference>
<dbReference type="Pfam" id="PF04055">
    <property type="entry name" value="Radical_SAM"/>
    <property type="match status" value="1"/>
</dbReference>
<keyword evidence="2" id="KW-0004">4Fe-4S</keyword>
<dbReference type="KEGG" id="dov:DSCO28_16550"/>
<dbReference type="Gene3D" id="3.40.50.12160">
    <property type="entry name" value="Methylthiotransferase, N-terminal domain"/>
    <property type="match status" value="1"/>
</dbReference>
<sequence length="372" mass="42637">MQNGHEVIGEPDGADYIVISTCGFDQDREQRSYGIVSDYIRQYAAVAKVIVCGCLASINPELFDSSKVTIIGPRELDKFNRIFQPRINIERISGGMVNERFINKGYGFLNAYYLQICQGCINHCSYCAIKKAKGDVKSKAPEQLIIELENAIEEGYRCVMLLGDDCGSYGADLGTNLADLLNTIKDYDIGININYIHPRQFQSLYPLLHPRTLERIEFMNVPIQSTSRRILDLMNRPYDANDIFKIIHEIKSKYQHIFFETHIIYGFPSETREEFEDAFRAADFFDSVIFFYYTDRKNVSASRLKGKIPTAEIMQRTETILNHPRFRIKHGNDHPPVVLLGYELNTTDDIFRSIANSLPHSDFTSFNQRSSS</sequence>
<dbReference type="EMBL" id="AP021876">
    <property type="protein sequence ID" value="BBO81089.1"/>
    <property type="molecule type" value="Genomic_DNA"/>
</dbReference>
<dbReference type="SFLD" id="SFLDS00029">
    <property type="entry name" value="Radical_SAM"/>
    <property type="match status" value="1"/>
</dbReference>
<evidence type="ECO:0000256" key="2">
    <source>
        <dbReference type="ARBA" id="ARBA00022485"/>
    </source>
</evidence>
<evidence type="ECO:0000313" key="10">
    <source>
        <dbReference type="Proteomes" id="UP000425960"/>
    </source>
</evidence>
<dbReference type="AlphaFoldDB" id="A0A5K7ZN99"/>
<dbReference type="InterPro" id="IPR005840">
    <property type="entry name" value="Ribosomal_uS12_MeSTrfase_RimO"/>
</dbReference>
<keyword evidence="4" id="KW-0479">Metal-binding</keyword>
<dbReference type="SMART" id="SM00729">
    <property type="entry name" value="Elp3"/>
    <property type="match status" value="1"/>
</dbReference>
<reference evidence="9 10" key="1">
    <citation type="submission" date="2019-11" db="EMBL/GenBank/DDBJ databases">
        <title>Comparative genomics of hydrocarbon-degrading Desulfosarcina strains.</title>
        <authorList>
            <person name="Watanabe M."/>
            <person name="Kojima H."/>
            <person name="Fukui M."/>
        </authorList>
    </citation>
    <scope>NUCLEOTIDE SEQUENCE [LARGE SCALE GENOMIC DNA]</scope>
    <source>
        <strain evidence="9 10">28bB2T</strain>
    </source>
</reference>
<keyword evidence="3" id="KW-0949">S-adenosyl-L-methionine</keyword>
<dbReference type="PANTHER" id="PTHR43837">
    <property type="entry name" value="RIBOSOMAL PROTEIN S12 METHYLTHIOTRANSFERASE RIMO"/>
    <property type="match status" value="1"/>
</dbReference>
<dbReference type="InterPro" id="IPR007197">
    <property type="entry name" value="rSAM"/>
</dbReference>
<dbReference type="InterPro" id="IPR058240">
    <property type="entry name" value="rSAM_sf"/>
</dbReference>
<dbReference type="InterPro" id="IPR023404">
    <property type="entry name" value="rSAM_horseshoe"/>
</dbReference>
<feature type="domain" description="Radical SAM core" evidence="8">
    <location>
        <begin position="106"/>
        <end position="333"/>
    </location>
</feature>
<gene>
    <name evidence="9" type="ORF">DSCO28_16550</name>
</gene>
<dbReference type="SFLD" id="SFLDG01082">
    <property type="entry name" value="B12-binding_domain_containing"/>
    <property type="match status" value="1"/>
</dbReference>
<evidence type="ECO:0000313" key="9">
    <source>
        <dbReference type="EMBL" id="BBO81089.1"/>
    </source>
</evidence>
<organism evidence="9 10">
    <name type="scientific">Desulfosarcina ovata subsp. sediminis</name>
    <dbReference type="NCBI Taxonomy" id="885957"/>
    <lineage>
        <taxon>Bacteria</taxon>
        <taxon>Pseudomonadati</taxon>
        <taxon>Thermodesulfobacteriota</taxon>
        <taxon>Desulfobacteria</taxon>
        <taxon>Desulfobacterales</taxon>
        <taxon>Desulfosarcinaceae</taxon>
        <taxon>Desulfosarcina</taxon>
    </lineage>
</organism>
<evidence type="ECO:0000256" key="3">
    <source>
        <dbReference type="ARBA" id="ARBA00022691"/>
    </source>
</evidence>
<feature type="domain" description="MTTase N-terminal" evidence="7">
    <location>
        <begin position="1"/>
        <end position="88"/>
    </location>
</feature>
<dbReference type="Pfam" id="PF00919">
    <property type="entry name" value="UPF0004"/>
    <property type="match status" value="1"/>
</dbReference>
<dbReference type="PROSITE" id="PS51449">
    <property type="entry name" value="MTTASE_N"/>
    <property type="match status" value="1"/>
</dbReference>